<dbReference type="Proteomes" id="UP001383096">
    <property type="component" value="Plasmid unnamed3"/>
</dbReference>
<dbReference type="Proteomes" id="UP000184077">
    <property type="component" value="Unassembled WGS sequence"/>
</dbReference>
<protein>
    <submittedName>
        <fullName evidence="5 6">Transglycosylase</fullName>
    </submittedName>
    <submittedName>
        <fullName evidence="8">Lytic transglycosylase domain-containing protein</fullName>
    </submittedName>
    <submittedName>
        <fullName evidence="2 3">VirB1</fullName>
    </submittedName>
</protein>
<reference evidence="3" key="3">
    <citation type="journal article" date="2015" name="Antimicrob. Agents Chemother.">
        <title>Novel Conjugative Plasmid from Escherichia coli of Swine Origin That Coharbors the Multiresistance Gene cfr and the Extended-Spectrum-?-Lactamase Gene blaCTX-M-14b.</title>
        <authorList>
            <person name="Zhang W.J."/>
            <person name="Wang X.M."/>
            <person name="Dai L."/>
            <person name="Hua X."/>
            <person name="Dong Z."/>
            <person name="Schwarz S."/>
            <person name="Liu S."/>
        </authorList>
    </citation>
    <scope>NUCLEOTIDE SEQUENCE</scope>
    <source>
        <strain evidence="3">GXEC3</strain>
        <strain evidence="4">GXEC6</strain>
        <plasmid evidence="3">pGXEC3</plasmid>
        <plasmid evidence="4">pGXEC6</plasmid>
    </source>
</reference>
<evidence type="ECO:0000313" key="11">
    <source>
        <dbReference type="Proteomes" id="UP000271175"/>
    </source>
</evidence>
<dbReference type="SUPFAM" id="SSF53955">
    <property type="entry name" value="Lysozyme-like"/>
    <property type="match status" value="1"/>
</dbReference>
<dbReference type="Pfam" id="PF01464">
    <property type="entry name" value="SLT"/>
    <property type="match status" value="1"/>
</dbReference>
<geneLocation type="plasmid" evidence="8 12">
    <name>unnamed5</name>
</geneLocation>
<reference evidence="2" key="2">
    <citation type="journal article" date="2015" name="Antimicrob. Agents Chemother.">
        <title>Complete Nucleotide Sequence of cfr-Carrying IncX4 Plasmid pSD11 from Escherichia coli.</title>
        <authorList>
            <person name="Sun J."/>
            <person name="Deng H."/>
            <person name="Li L."/>
            <person name="Chen M.Y."/>
            <person name="Fang L.X."/>
            <person name="Yang Q.E."/>
            <person name="Liu Y.H."/>
            <person name="Liao X.P."/>
        </authorList>
    </citation>
    <scope>NUCLEOTIDE SEQUENCE</scope>
    <source>
        <strain evidence="2">8ZG6D</strain>
        <plasmid evidence="2">pSD11</plasmid>
    </source>
</reference>
<proteinExistence type="predicted"/>
<reference evidence="2" key="4">
    <citation type="journal article" date="2015" name="Antimicrob. Agents Chemother.">
        <title>Dissemination and characterization of cfr-carrying plasmid in Escherichia coli of animal origin.</title>
        <authorList>
            <person name="Deng H."/>
            <person name="Liu Y."/>
        </authorList>
    </citation>
    <scope>NUCLEOTIDE SEQUENCE</scope>
    <source>
        <strain evidence="2">8ZG6D</strain>
        <plasmid evidence="2">pSD11</plasmid>
    </source>
</reference>
<keyword evidence="2" id="KW-0614">Plasmid</keyword>
<reference evidence="8" key="7">
    <citation type="journal article" date="2023" name="Front. Microbiol.">
        <title>Virotyping and genetic antimicrobial susceptibility testing of porcine ETEC/STEC strains and associated plasmid types.</title>
        <authorList>
            <person name="Vereecke N."/>
            <person name="Van Hoorde S."/>
            <person name="Sperling D."/>
            <person name="Theuns S."/>
            <person name="Devriendt B."/>
            <person name="Cox E."/>
        </authorList>
    </citation>
    <scope>NUCLEOTIDE SEQUENCE</scope>
    <source>
        <strain evidence="8">ETEC4085</strain>
        <plasmid evidence="8 12">unnamed5</plasmid>
    </source>
</reference>
<dbReference type="Gene3D" id="1.10.530.10">
    <property type="match status" value="1"/>
</dbReference>
<dbReference type="EMBL" id="CP122639">
    <property type="protein sequence ID" value="WHI04969.1"/>
    <property type="molecule type" value="Genomic_DNA"/>
</dbReference>
<evidence type="ECO:0000313" key="12">
    <source>
        <dbReference type="Proteomes" id="UP001179946"/>
    </source>
</evidence>
<evidence type="ECO:0000313" key="14">
    <source>
        <dbReference type="Proteomes" id="UP001383096"/>
    </source>
</evidence>
<dbReference type="EMBL" id="KM580532">
    <property type="protein sequence ID" value="AJF83618.1"/>
    <property type="molecule type" value="Genomic_DNA"/>
</dbReference>
<dbReference type="Proteomes" id="UP000271175">
    <property type="component" value="Unassembled WGS sequence"/>
</dbReference>
<dbReference type="Proteomes" id="UP001179946">
    <property type="component" value="Plasmid unnamed5"/>
</dbReference>
<evidence type="ECO:0000313" key="4">
    <source>
        <dbReference type="EMBL" id="AJF83655.1"/>
    </source>
</evidence>
<geneLocation type="plasmid" evidence="5 13">
    <name>pF862-3</name>
</geneLocation>
<reference evidence="7 10" key="5">
    <citation type="submission" date="2016-10" db="EMBL/GenBank/DDBJ databases">
        <title>Comprehensive resistome analysis reveals the prevalence of NDM and MCR-1 in Chinese poultry production.</title>
        <authorList>
            <person name="Wang Y."/>
            <person name="Zhang R."/>
            <person name="Li J."/>
            <person name="Wu Z."/>
            <person name="Wenjuan Y."/>
            <person name="Schwarz S."/>
            <person name="Tyrrell J."/>
            <person name="Zheng Y."/>
            <person name="Wang S."/>
            <person name="Shen Z."/>
            <person name="Liu Z."/>
            <person name="Lei L."/>
            <person name="Li M."/>
            <person name="Zhang Q."/>
            <person name="Wu C."/>
            <person name="Zhang Q."/>
            <person name="Wu Y."/>
            <person name="Walsh T."/>
            <person name="Shen J."/>
        </authorList>
    </citation>
    <scope>NUCLEOTIDE SEQUENCE [LARGE SCALE GENOMIC DNA]</scope>
    <source>
        <strain evidence="7 10">574</strain>
    </source>
</reference>
<reference evidence="3" key="1">
    <citation type="submission" date="2014-09" db="EMBL/GenBank/DDBJ databases">
        <authorList>
            <person name="Zhang W.-J."/>
            <person name="Wang X.-M."/>
            <person name="Schwarz S."/>
            <person name="Dai L."/>
            <person name="Hua X."/>
            <person name="Liu S."/>
        </authorList>
    </citation>
    <scope>NUCLEOTIDE SEQUENCE</scope>
    <source>
        <strain evidence="3">GXEC3</strain>
        <strain evidence="4">GXEC6</strain>
        <plasmid evidence="3">pGXEC3</plasmid>
        <plasmid evidence="4">pGXEC6</plasmid>
    </source>
</reference>
<name>A0A0A1E1T1_ECOLX</name>
<dbReference type="EMBL" id="KM212169">
    <property type="protein sequence ID" value="AIY22827.1"/>
    <property type="molecule type" value="Genomic_DNA"/>
</dbReference>
<dbReference type="EMBL" id="OY757100">
    <property type="protein sequence ID" value="CAK1260217.1"/>
    <property type="molecule type" value="Genomic_DNA"/>
</dbReference>
<dbReference type="InterPro" id="IPR008258">
    <property type="entry name" value="Transglycosylase_SLT_dom_1"/>
</dbReference>
<evidence type="ECO:0000259" key="1">
    <source>
        <dbReference type="Pfam" id="PF01464"/>
    </source>
</evidence>
<evidence type="ECO:0000313" key="2">
    <source>
        <dbReference type="EMBL" id="AIY22827.1"/>
    </source>
</evidence>
<dbReference type="InterPro" id="IPR023346">
    <property type="entry name" value="Lysozyme-like_dom_sf"/>
</dbReference>
<sequence length="206" mass="23214">MASLFPALLLCAASVHPDTINDIARVESGFNPYAVAEIIPERERGSYGKSVISHMPKSKEEALTVIREIENRKRRYSVGLMQITSSNFSFYSTSAEKLLDPCENLSVFEKIIVDCYKRGRSLENALSCYYTGNFSNGKRKEKEFNNTSYVERIGYTGNEKKYVVPGTRSNGGEQRKNRSHNASVIWPETILKSAFVDNSHPTKVIN</sequence>
<dbReference type="EMBL" id="KM580533">
    <property type="protein sequence ID" value="AJF83655.1"/>
    <property type="molecule type" value="Genomic_DNA"/>
</dbReference>
<geneLocation type="plasmid" evidence="4">
    <name>pGXEC6</name>
</geneLocation>
<dbReference type="EMBL" id="MOHC01000050">
    <property type="protein sequence ID" value="OJN34682.1"/>
    <property type="molecule type" value="Genomic_DNA"/>
</dbReference>
<feature type="domain" description="Transglycosylase SLT" evidence="1">
    <location>
        <begin position="13"/>
        <end position="145"/>
    </location>
</feature>
<evidence type="ECO:0000313" key="5">
    <source>
        <dbReference type="EMBL" id="CAK1260217.1"/>
    </source>
</evidence>
<gene>
    <name evidence="2" type="primary">virB1</name>
    <name evidence="5" type="synonym">pilx1</name>
    <name evidence="7" type="ORF">BK300_23545</name>
    <name evidence="6" type="ORF">D9E49_27305</name>
    <name evidence="5" type="ORF">FGAF862_49030</name>
    <name evidence="8" type="ORF">QDW62_28295</name>
    <name evidence="9" type="ORF">V9Z47_27430</name>
</gene>
<evidence type="ECO:0000313" key="9">
    <source>
        <dbReference type="EMBL" id="WWX74325.1"/>
    </source>
</evidence>
<geneLocation type="plasmid" evidence="9 14">
    <name>unnamed3</name>
</geneLocation>
<dbReference type="AlphaFoldDB" id="A0A0A1E1T1"/>
<dbReference type="EMBL" id="ROAL01000060">
    <property type="protein sequence ID" value="MIB64010.1"/>
    <property type="molecule type" value="Genomic_DNA"/>
</dbReference>
<geneLocation type="plasmid" evidence="2">
    <name>pSD11</name>
</geneLocation>
<evidence type="ECO:0000313" key="7">
    <source>
        <dbReference type="EMBL" id="OJN34682.1"/>
    </source>
</evidence>
<evidence type="ECO:0000313" key="3">
    <source>
        <dbReference type="EMBL" id="AJF83618.1"/>
    </source>
</evidence>
<dbReference type="Proteomes" id="UP001296028">
    <property type="component" value="Plasmid pF862-3"/>
</dbReference>
<reference evidence="9" key="9">
    <citation type="submission" date="2024-03" db="EMBL/GenBank/DDBJ databases">
        <title>Epithelial relay of microbial signals coordinates intestinal macrophage supported barrier repair.</title>
        <authorList>
            <person name="Tsai M.T."/>
        </authorList>
    </citation>
    <scope>NUCLEOTIDE SEQUENCE</scope>
    <source>
        <strain evidence="9">MS 21-1</strain>
        <plasmid evidence="9">unnamed3</plasmid>
    </source>
</reference>
<reference evidence="5" key="8">
    <citation type="submission" date="2023-10" db="EMBL/GenBank/DDBJ databases">
        <authorList>
            <person name="Leclercq S."/>
        </authorList>
    </citation>
    <scope>NUCLEOTIDE SEQUENCE</scope>
    <source>
        <strain evidence="5">F862</strain>
        <plasmid evidence="5">pF862-3</plasmid>
    </source>
</reference>
<evidence type="ECO:0000313" key="6">
    <source>
        <dbReference type="EMBL" id="MIB64010.1"/>
    </source>
</evidence>
<dbReference type="CDD" id="cd16892">
    <property type="entry name" value="LT_VirB1-like"/>
    <property type="match status" value="1"/>
</dbReference>
<dbReference type="RefSeq" id="WP_000157548.1">
    <property type="nucleotide sequence ID" value="NZ_BFGY01000021.1"/>
</dbReference>
<evidence type="ECO:0000313" key="13">
    <source>
        <dbReference type="Proteomes" id="UP001296028"/>
    </source>
</evidence>
<geneLocation type="plasmid" evidence="3">
    <name>pGXEC3</name>
</geneLocation>
<evidence type="ECO:0000313" key="10">
    <source>
        <dbReference type="Proteomes" id="UP000184077"/>
    </source>
</evidence>
<accession>A0A0A1E1T1</accession>
<reference evidence="6 11" key="6">
    <citation type="submission" date="2018-10" db="EMBL/GenBank/DDBJ databases">
        <authorList>
            <consortium name="NARMS: The National Antimicrobial Resistance Monitoring System"/>
        </authorList>
    </citation>
    <scope>NUCLEOTIDE SEQUENCE [LARGE SCALE GENOMIC DNA]</scope>
    <source>
        <strain evidence="6 11">CVM N17EC0276</strain>
    </source>
</reference>
<dbReference type="EMBL" id="CP146673">
    <property type="protein sequence ID" value="WWX74325.1"/>
    <property type="molecule type" value="Genomic_DNA"/>
</dbReference>
<evidence type="ECO:0000313" key="8">
    <source>
        <dbReference type="EMBL" id="WHI04969.1"/>
    </source>
</evidence>
<organism evidence="2">
    <name type="scientific">Escherichia coli</name>
    <dbReference type="NCBI Taxonomy" id="562"/>
    <lineage>
        <taxon>Bacteria</taxon>
        <taxon>Pseudomonadati</taxon>
        <taxon>Pseudomonadota</taxon>
        <taxon>Gammaproteobacteria</taxon>
        <taxon>Enterobacterales</taxon>
        <taxon>Enterobacteriaceae</taxon>
        <taxon>Escherichia</taxon>
    </lineage>
</organism>